<protein>
    <submittedName>
        <fullName evidence="11">Cas1p-domain-containing protein</fullName>
    </submittedName>
</protein>
<dbReference type="EMBL" id="CBTN010000046">
    <property type="protein sequence ID" value="CDH57417.1"/>
    <property type="molecule type" value="Genomic_DNA"/>
</dbReference>
<feature type="transmembrane region" description="Helical" evidence="9">
    <location>
        <begin position="306"/>
        <end position="326"/>
    </location>
</feature>
<feature type="transmembrane region" description="Helical" evidence="9">
    <location>
        <begin position="338"/>
        <end position="361"/>
    </location>
</feature>
<dbReference type="VEuPathDB" id="FungiDB:LCOR_08359.1"/>
<evidence type="ECO:0000259" key="10">
    <source>
        <dbReference type="Pfam" id="PF07779"/>
    </source>
</evidence>
<sequence>MGTNSAISTRSKILQLLACFTFFLVLLLSVTRFILDPRDRARCNGMLNEGWWLEEPYTKWQPSGCMPHTYNAKEISTCLNHSRVLYVGDSIMREQFYSLTRMVREIDTKGPLHIDRKYESKEHGMTFEFWWDPYINSTRTVEMLNTTDPDNRPSLLVIGSGIWYMRHLGDKYFDEWRKGVDRVMEAVQSSSKVADAVLLSPVEIPQFDRLNAVRQQRFTMDKINRMNNYLKGKEPTLDVQTPFAVPFAWNSICSSTVNQTDDGLHYKPTVTTVQATLGLNYRCNDLLPKEFPMANTCCMQYPTPAWYQNLILLYFLIWIPIGFYVLSPDSHIQFMRRFYPSETTTLTSLFIFGLGVVYMYIGDRSHLFGKHLKKFDASTFGWLMLVMVIGGIVSLRRKKEGDQGFLNRAQTDEWKGWMQIIILVYHFTGASQTPGIYNAMRVLVAAYLFQTGYGHFFFFYKKADFGMARVLNVMVRLNLLTLVLEYVMDTNYLSYYFTPLVSFWFGVIWVTMYIGHKHNTKAWFLFAKILVMGALTGVFIHVPGILEATFQALEVLFNIHWDAGEWRFRLALDAWIVYVGMVFAYATLKFNENKLHEHALWSLAIKPVLAIISCLALWWFFWFELSQPNKQAYTLYHPYISWIPIVAFITLRNATVFLRNTTSGFFEFIGKCSLETFIGQFHMWLAADTKGLLIVLTDPSWAVGLGWFFNLAISSCIFMLVCYHLNQATGTITKWICSSANNASSSSSSNTSSTTSSSNQHQQQDAVPLLPTTVQDNDDTKPEDDETWQQPLPSKPSLWRRVAGDLRVRSLLFLIILGMINHLC</sequence>
<dbReference type="GO" id="GO:0016020">
    <property type="term" value="C:membrane"/>
    <property type="evidence" value="ECO:0007669"/>
    <property type="project" value="UniProtKB-SubCell"/>
</dbReference>
<dbReference type="Proteomes" id="UP000027586">
    <property type="component" value="Unassembled WGS sequence"/>
</dbReference>
<evidence type="ECO:0000256" key="9">
    <source>
        <dbReference type="SAM" id="Phobius"/>
    </source>
</evidence>
<evidence type="ECO:0000256" key="4">
    <source>
        <dbReference type="ARBA" id="ARBA00022692"/>
    </source>
</evidence>
<dbReference type="AlphaFoldDB" id="A0A068S6G3"/>
<feature type="transmembrane region" description="Helical" evidence="9">
    <location>
        <begin position="705"/>
        <end position="725"/>
    </location>
</feature>
<proteinExistence type="inferred from homology"/>
<gene>
    <name evidence="11" type="ORF">LCOR_08359.1</name>
</gene>
<feature type="transmembrane region" description="Helical" evidence="9">
    <location>
        <begin position="665"/>
        <end position="685"/>
    </location>
</feature>
<dbReference type="GO" id="GO:0005794">
    <property type="term" value="C:Golgi apparatus"/>
    <property type="evidence" value="ECO:0007669"/>
    <property type="project" value="TreeGrafter"/>
</dbReference>
<dbReference type="GO" id="GO:0045492">
    <property type="term" value="P:xylan biosynthetic process"/>
    <property type="evidence" value="ECO:0007669"/>
    <property type="project" value="TreeGrafter"/>
</dbReference>
<feature type="compositionally biased region" description="Low complexity" evidence="8">
    <location>
        <begin position="747"/>
        <end position="759"/>
    </location>
</feature>
<comment type="subcellular location">
    <subcellularLocation>
        <location evidence="1">Membrane</location>
        <topology evidence="1">Multi-pass membrane protein</topology>
    </subcellularLocation>
</comment>
<dbReference type="Pfam" id="PF07779">
    <property type="entry name" value="Cas1_AcylT"/>
    <property type="match status" value="1"/>
</dbReference>
<feature type="domain" description="Cas1p 10 TM acyl transferase" evidence="10">
    <location>
        <begin position="293"/>
        <end position="744"/>
    </location>
</feature>
<dbReference type="GO" id="GO:0010411">
    <property type="term" value="P:xyloglucan metabolic process"/>
    <property type="evidence" value="ECO:0007669"/>
    <property type="project" value="TreeGrafter"/>
</dbReference>
<organism evidence="11 12">
    <name type="scientific">Lichtheimia corymbifera JMRC:FSU:9682</name>
    <dbReference type="NCBI Taxonomy" id="1263082"/>
    <lineage>
        <taxon>Eukaryota</taxon>
        <taxon>Fungi</taxon>
        <taxon>Fungi incertae sedis</taxon>
        <taxon>Mucoromycota</taxon>
        <taxon>Mucoromycotina</taxon>
        <taxon>Mucoromycetes</taxon>
        <taxon>Mucorales</taxon>
        <taxon>Lichtheimiaceae</taxon>
        <taxon>Lichtheimia</taxon>
    </lineage>
</organism>
<evidence type="ECO:0000256" key="8">
    <source>
        <dbReference type="SAM" id="MobiDB-lite"/>
    </source>
</evidence>
<evidence type="ECO:0000256" key="3">
    <source>
        <dbReference type="ARBA" id="ARBA00022679"/>
    </source>
</evidence>
<dbReference type="InterPro" id="IPR012419">
    <property type="entry name" value="Cas1_AcylTrans_dom"/>
</dbReference>
<dbReference type="PANTHER" id="PTHR13533:SF1">
    <property type="entry name" value="N-ACETYLNEURAMINATE 9-O-ACETYLTRANSFERASE"/>
    <property type="match status" value="1"/>
</dbReference>
<feature type="transmembrane region" description="Helical" evidence="9">
    <location>
        <begin position="439"/>
        <end position="458"/>
    </location>
</feature>
<feature type="transmembrane region" description="Helical" evidence="9">
    <location>
        <begin position="522"/>
        <end position="546"/>
    </location>
</feature>
<keyword evidence="7" id="KW-0325">Glycoprotein</keyword>
<feature type="transmembrane region" description="Helical" evidence="9">
    <location>
        <begin position="566"/>
        <end position="588"/>
    </location>
</feature>
<dbReference type="PANTHER" id="PTHR13533">
    <property type="entry name" value="N-ACETYLNEURAMINATE 9-O-ACETYLTRANSFERASE"/>
    <property type="match status" value="1"/>
</dbReference>
<feature type="transmembrane region" description="Helical" evidence="9">
    <location>
        <begin position="639"/>
        <end position="658"/>
    </location>
</feature>
<name>A0A068S6G3_9FUNG</name>
<keyword evidence="5 9" id="KW-1133">Transmembrane helix</keyword>
<keyword evidence="12" id="KW-1185">Reference proteome</keyword>
<feature type="transmembrane region" description="Helical" evidence="9">
    <location>
        <begin position="600"/>
        <end position="619"/>
    </location>
</feature>
<feature type="transmembrane region" description="Helical" evidence="9">
    <location>
        <begin position="377"/>
        <end position="395"/>
    </location>
</feature>
<evidence type="ECO:0000256" key="6">
    <source>
        <dbReference type="ARBA" id="ARBA00023136"/>
    </source>
</evidence>
<feature type="region of interest" description="Disordered" evidence="8">
    <location>
        <begin position="747"/>
        <end position="792"/>
    </location>
</feature>
<dbReference type="GO" id="GO:0016407">
    <property type="term" value="F:acetyltransferase activity"/>
    <property type="evidence" value="ECO:0007669"/>
    <property type="project" value="TreeGrafter"/>
</dbReference>
<evidence type="ECO:0000313" key="12">
    <source>
        <dbReference type="Proteomes" id="UP000027586"/>
    </source>
</evidence>
<feature type="transmembrane region" description="Helical" evidence="9">
    <location>
        <begin position="494"/>
        <end position="515"/>
    </location>
</feature>
<keyword evidence="3" id="KW-0808">Transferase</keyword>
<evidence type="ECO:0000256" key="5">
    <source>
        <dbReference type="ARBA" id="ARBA00022989"/>
    </source>
</evidence>
<reference evidence="11" key="1">
    <citation type="submission" date="2013-08" db="EMBL/GenBank/DDBJ databases">
        <title>Gene expansion shapes genome architecture in the human pathogen Lichtheimia corymbifera: an evolutionary genomics analysis in the ancient terrestrial Mucorales (Mucoromycotina).</title>
        <authorList>
            <person name="Schwartze V.U."/>
            <person name="Winter S."/>
            <person name="Shelest E."/>
            <person name="Marcet-Houben M."/>
            <person name="Horn F."/>
            <person name="Wehner S."/>
            <person name="Hoffmann K."/>
            <person name="Riege K."/>
            <person name="Sammeth M."/>
            <person name="Nowrousian M."/>
            <person name="Valiante V."/>
            <person name="Linde J."/>
            <person name="Jacobsen I.D."/>
            <person name="Marz M."/>
            <person name="Brakhage A.A."/>
            <person name="Gabaldon T."/>
            <person name="Bocker S."/>
            <person name="Voigt K."/>
        </authorList>
    </citation>
    <scope>NUCLEOTIDE SEQUENCE [LARGE SCALE GENOMIC DNA]</scope>
    <source>
        <strain evidence="11">FSU 9682</strain>
    </source>
</reference>
<evidence type="ECO:0000256" key="7">
    <source>
        <dbReference type="ARBA" id="ARBA00023180"/>
    </source>
</evidence>
<evidence type="ECO:0000256" key="1">
    <source>
        <dbReference type="ARBA" id="ARBA00004141"/>
    </source>
</evidence>
<comment type="caution">
    <text evidence="11">The sequence shown here is derived from an EMBL/GenBank/DDBJ whole genome shotgun (WGS) entry which is preliminary data.</text>
</comment>
<keyword evidence="4 9" id="KW-0812">Transmembrane</keyword>
<comment type="similarity">
    <text evidence="2">Belongs to the PC-esterase family. CASD1 subfamily.</text>
</comment>
<accession>A0A068S6G3</accession>
<dbReference type="OrthoDB" id="1932925at2759"/>
<evidence type="ECO:0000313" key="11">
    <source>
        <dbReference type="EMBL" id="CDH57417.1"/>
    </source>
</evidence>
<evidence type="ECO:0000256" key="2">
    <source>
        <dbReference type="ARBA" id="ARBA00010666"/>
    </source>
</evidence>
<keyword evidence="6 9" id="KW-0472">Membrane</keyword>